<evidence type="ECO:0000313" key="3">
    <source>
        <dbReference type="EMBL" id="MCL2914603.1"/>
    </source>
</evidence>
<feature type="signal peptide" evidence="2">
    <location>
        <begin position="1"/>
        <end position="24"/>
    </location>
</feature>
<feature type="chain" id="PRO_5046668319" evidence="2">
    <location>
        <begin position="25"/>
        <end position="517"/>
    </location>
</feature>
<dbReference type="SUPFAM" id="SSF48695">
    <property type="entry name" value="Multiheme cytochromes"/>
    <property type="match status" value="1"/>
</dbReference>
<evidence type="ECO:0000313" key="4">
    <source>
        <dbReference type="Proteomes" id="UP001202831"/>
    </source>
</evidence>
<dbReference type="PANTHER" id="PTHR35038:SF8">
    <property type="entry name" value="C-TYPE POLYHEME CYTOCHROME OMCC"/>
    <property type="match status" value="1"/>
</dbReference>
<dbReference type="Pfam" id="PF17963">
    <property type="entry name" value="Big_9"/>
    <property type="match status" value="1"/>
</dbReference>
<dbReference type="PANTHER" id="PTHR35038">
    <property type="entry name" value="DISSIMILATORY SULFITE REDUCTASE SIRA"/>
    <property type="match status" value="1"/>
</dbReference>
<accession>A0ABT0N822</accession>
<name>A0ABT0N822_9GAMM</name>
<reference evidence="3 4" key="1">
    <citation type="submission" date="2022-01" db="EMBL/GenBank/DDBJ databases">
        <title>Whole genome-based taxonomy of the Shewanellaceae.</title>
        <authorList>
            <person name="Martin-Rodriguez A.J."/>
        </authorList>
    </citation>
    <scope>NUCLEOTIDE SEQUENCE [LARGE SCALE GENOMIC DNA]</scope>
    <source>
        <strain evidence="3 4">DSM 21332</strain>
    </source>
</reference>
<evidence type="ECO:0000256" key="2">
    <source>
        <dbReference type="SAM" id="SignalP"/>
    </source>
</evidence>
<comment type="caution">
    <text evidence="3">The sequence shown here is derived from an EMBL/GenBank/DDBJ whole genome shotgun (WGS) entry which is preliminary data.</text>
</comment>
<evidence type="ECO:0000256" key="1">
    <source>
        <dbReference type="ARBA" id="ARBA00022729"/>
    </source>
</evidence>
<dbReference type="Gene3D" id="3.90.10.10">
    <property type="entry name" value="Cytochrome C3"/>
    <property type="match status" value="1"/>
</dbReference>
<dbReference type="EMBL" id="JAKIKT010000004">
    <property type="protein sequence ID" value="MCL2914603.1"/>
    <property type="molecule type" value="Genomic_DNA"/>
</dbReference>
<keyword evidence="4" id="KW-1185">Reference proteome</keyword>
<protein>
    <submittedName>
        <fullName evidence="3">Cadherin-like domain-containing protein</fullName>
    </submittedName>
</protein>
<proteinExistence type="predicted"/>
<dbReference type="RefSeq" id="WP_249249280.1">
    <property type="nucleotide sequence ID" value="NZ_JAKIKT010000004.1"/>
</dbReference>
<gene>
    <name evidence="3" type="ORF">L2725_12575</name>
</gene>
<dbReference type="Proteomes" id="UP001202831">
    <property type="component" value="Unassembled WGS sequence"/>
</dbReference>
<dbReference type="InterPro" id="IPR036280">
    <property type="entry name" value="Multihaem_cyt_sf"/>
</dbReference>
<keyword evidence="1 2" id="KW-0732">Signal</keyword>
<dbReference type="PROSITE" id="PS51257">
    <property type="entry name" value="PROKAR_LIPOPROTEIN"/>
    <property type="match status" value="1"/>
</dbReference>
<dbReference type="Gene3D" id="1.10.1130.10">
    <property type="entry name" value="Flavocytochrome C3, Chain A"/>
    <property type="match status" value="1"/>
</dbReference>
<organism evidence="3 4">
    <name type="scientific">Shewanella corallii</name>
    <dbReference type="NCBI Taxonomy" id="560080"/>
    <lineage>
        <taxon>Bacteria</taxon>
        <taxon>Pseudomonadati</taxon>
        <taxon>Pseudomonadota</taxon>
        <taxon>Gammaproteobacteria</taxon>
        <taxon>Alteromonadales</taxon>
        <taxon>Shewanellaceae</taxon>
        <taxon>Shewanella</taxon>
    </lineage>
</organism>
<dbReference type="InterPro" id="IPR051829">
    <property type="entry name" value="Multiheme_Cytochr_ET"/>
</dbReference>
<sequence>MLLKALNHKPVAGVLLACSVGLLAGCDDDDTPQVLPPPEVNLPPVAHNDSLTAVVRKTQTIDVLANDTDADGDELILSHAGIKQGAGAVLIVDNQLQFQGDYPGMAVVEYQIHDGKGANATATVSINLSADADTRYFVGTQTCLNCHEDKASFLETGHNYKLSRIENGLAPSFPFTSLEGSVEMLHGAENSAGTPDSWDDVSYVIGGYYRTAMFIDKNGYIVSGDGVRVAIPEHGEDFGIEHILPYAPGDGPDSHMFTCGSCHTTGWRDYTADSVRSPYKQDNMPGFTGSFSYTGIQCEACHGAGSKHIQTGMAEDITRVAEGRLTADLLQDDMAYGQPMACAECHSKKTNRSYPGFVSEHNQDFGGDSLGGRTIPYDIGGRVAADAMLGLDANTGEPMGKKRGMACHTCHDPHQSKINDDQPGHEMAMVKECRDCHKQQGFTEYLDIHGEVARCEDCHMPNDKHFFRINLDYASDSKHNFSEDGKYVQPWNTAKDSCSQCHEHYDSQADIIERMHN</sequence>